<feature type="region of interest" description="Disordered" evidence="3">
    <location>
        <begin position="384"/>
        <end position="404"/>
    </location>
</feature>
<dbReference type="Gene3D" id="3.40.50.300">
    <property type="entry name" value="P-loop containing nucleotide triphosphate hydrolases"/>
    <property type="match status" value="1"/>
</dbReference>
<dbReference type="InterPro" id="IPR057284">
    <property type="entry name" value="FF_RHG35_4th"/>
</dbReference>
<feature type="region of interest" description="Disordered" evidence="3">
    <location>
        <begin position="1048"/>
        <end position="1133"/>
    </location>
</feature>
<feature type="domain" description="Rho-GAP" evidence="4">
    <location>
        <begin position="1380"/>
        <end position="1587"/>
    </location>
</feature>
<dbReference type="InterPro" id="IPR039007">
    <property type="entry name" value="pG1"/>
</dbReference>
<feature type="domain" description="FF" evidence="5">
    <location>
        <begin position="509"/>
        <end position="577"/>
    </location>
</feature>
<dbReference type="CDD" id="cd22207">
    <property type="entry name" value="pseudoGTPaseD_p190RhoGAP"/>
    <property type="match status" value="1"/>
</dbReference>
<organism evidence="8 9">
    <name type="scientific">Loxostege sticticalis</name>
    <name type="common">Beet webworm moth</name>
    <dbReference type="NCBI Taxonomy" id="481309"/>
    <lineage>
        <taxon>Eukaryota</taxon>
        <taxon>Metazoa</taxon>
        <taxon>Ecdysozoa</taxon>
        <taxon>Arthropoda</taxon>
        <taxon>Hexapoda</taxon>
        <taxon>Insecta</taxon>
        <taxon>Pterygota</taxon>
        <taxon>Neoptera</taxon>
        <taxon>Endopterygota</taxon>
        <taxon>Lepidoptera</taxon>
        <taxon>Glossata</taxon>
        <taxon>Ditrysia</taxon>
        <taxon>Pyraloidea</taxon>
        <taxon>Crambidae</taxon>
        <taxon>Pyraustinae</taxon>
        <taxon>Loxostege</taxon>
    </lineage>
</organism>
<dbReference type="PROSITE" id="PS51853">
    <property type="entry name" value="PG2"/>
    <property type="match status" value="1"/>
</dbReference>
<dbReference type="InterPro" id="IPR045786">
    <property type="entry name" value="RhoGAP_pG1_pG2"/>
</dbReference>
<feature type="region of interest" description="Disordered" evidence="3">
    <location>
        <begin position="1154"/>
        <end position="1188"/>
    </location>
</feature>
<dbReference type="PANTHER" id="PTHR46005">
    <property type="entry name" value="RHO GTPASE-ACTIVATING PROTEIN 190"/>
    <property type="match status" value="1"/>
</dbReference>
<dbReference type="InterPro" id="IPR036517">
    <property type="entry name" value="FF_domain_sf"/>
</dbReference>
<sequence>MAKKSENTGGKLVTVSVVGLSGTEKDKGQLGVGKSCLCNRFVRTHADDYNVDHISVLSQSDFSGRVVNNDHFLYWGSVQKDNDDTEYRFEIVEQTEFVDDACFQPFKAVGKTETYVKRCVATKLQSAEKLMYVCKNQLGIEKEYEQKLMPDGKLSVDGFLCVYDVSLVPGRSWEKQNEVLAAILQNIIKLKKPVVLVTSKNDEACEQGVREAERLVQRKEFKGAIPIVETSSHDNVNVDQAFVLLAQMVDKAKARIKVANYAEALRIRRETLDFVTEAFTQLIRIHVQDHKEMWSAASKRLCHYAEWVKFVQQFGNDGTQVVYRRHIRRLKEERAAKKLRKQLAKLPQVLSRMQLPTEDLQENDWPMVVRQLRSHRDFSVYFSESRAPDSGSESGSDLESPLGTDTTLRVGERATRYQTLGQSQKIPYEILETNEAASVFKTFLHEAQEEQRNYEWCQQFKRLLEETGYVTPGKQLSEVRVLLMGRECYEALTEEQQQRVYDQHQRQIQRRAKHNLQELLLEHADLFYHFKSISPTGTITQEDIKEITDVLQDDSRYKMLDRMEQDRKLMLFQHLGFVHCPMREHCPAGANCLDATLPVILNTRVGSLTSTSESQCHAGPPAAPWALTTDSNQINVIILGVEGIAGEFGKRLLAGCDSERRVSVQGQTWRVEQRVRTDDFSADTTAIDEFAPNGYFCVYQDQESFEYIRGCAEKTLLSSLEQEDKLPFQGLPLVVMFVQDEGMDKKELARLQEEGQNLADNLHCSYMEASVNELGTEALTSDAIQELVRANREKASYAHLYRDLIVCFDSDIRIMVCMFCDDPYSPERVLSPLLLHKACFLTGDRSIVIETFLGDSKRKVEVIISSFHGATQFREELIHGFILIYSAKRKASLATLNAFSMNIPNLPIQMVAVTDGGGSAASAFFGTDLGHALITEGNATADRLAAHFTTYTSSAENKSAFYTPFFKEVWERKGEIERAFRMEQPRQHNLPDVAAARPKPPPRNHSYHTDHKMEHKLTNSLDLLIGPDSRADIDSEYSDTMNNKNRGFLKGFSVYPPPSTPPEPAPPDHRMHDLSPDLNCSEDSLSTHESDGGGLWQPASYGHRAFTTGRTRPHPPPPRARHSQTLKVHQPGKLDMNNYTMVSDALQHITIGPPHRERKSQRSGWSHSSSQQSGHHHHPSGVSSETELDAQYAQIKEPNEYMEAPSMMRLRRHRRHEKTPLHQPSFSETDSSGSSEASGGAGAARLHARRRHNAHHAPRHYKKRSLGNLVAVQSPRVPKLGMFVGPPELPTGYRARTQEDKASESSEGSSDGETRRPRPLPVPPHHEPTHKMLGGEYPSSAQDNSSSSAADTRRRGHPFSKHDRRHKEFSKSKDSKKNSAQLANAQSQQNWGPQGPHGVPLFVEKCVEFIEREGLASEGLYRVPGNRAHVDMLFNKFYEDPNVDLDSLDIPVNAVATALKDFFSKKLPPLLDETSMTQLEDIAAAMRGCMAGGVELKDRSWRLLALRTLLNTALTPLARATLDYVLDHFARVADNSKLNSMDSKNLAICWWPTLLPVHFSDMGRFEMTRPYLEDIVQTMIDQHPFLFRGKEAFVMV</sequence>
<feature type="compositionally biased region" description="Basic residues" evidence="3">
    <location>
        <begin position="1354"/>
        <end position="1368"/>
    </location>
</feature>
<proteinExistence type="predicted"/>
<feature type="domain" description="PG1 pseudoGTPase" evidence="6">
    <location>
        <begin position="628"/>
        <end position="806"/>
    </location>
</feature>
<dbReference type="PROSITE" id="PS51676">
    <property type="entry name" value="FF"/>
    <property type="match status" value="1"/>
</dbReference>
<accession>A0ABD0SA03</accession>
<dbReference type="InterPro" id="IPR032835">
    <property type="entry name" value="RhoGAP-FF1"/>
</dbReference>
<dbReference type="Pfam" id="PF19518">
    <property type="entry name" value="RhoGAP_pG1_pG2"/>
    <property type="match status" value="1"/>
</dbReference>
<evidence type="ECO:0000313" key="9">
    <source>
        <dbReference type="Proteomes" id="UP001549921"/>
    </source>
</evidence>
<evidence type="ECO:0000313" key="8">
    <source>
        <dbReference type="EMBL" id="KAL0810128.1"/>
    </source>
</evidence>
<name>A0ABD0SA03_LOXSC</name>
<dbReference type="InterPro" id="IPR008936">
    <property type="entry name" value="Rho_GTPase_activation_prot"/>
</dbReference>
<dbReference type="InterPro" id="IPR000198">
    <property type="entry name" value="RhoGAP_dom"/>
</dbReference>
<dbReference type="InterPro" id="IPR051978">
    <property type="entry name" value="Rho-GAP_domain"/>
</dbReference>
<dbReference type="Gene3D" id="1.10.10.440">
    <property type="entry name" value="FF domain"/>
    <property type="match status" value="2"/>
</dbReference>
<dbReference type="Pfam" id="PF00071">
    <property type="entry name" value="Ras"/>
    <property type="match status" value="1"/>
</dbReference>
<dbReference type="PROSITE" id="PS51852">
    <property type="entry name" value="PG1"/>
    <property type="match status" value="1"/>
</dbReference>
<evidence type="ECO:0000259" key="7">
    <source>
        <dbReference type="PROSITE" id="PS51853"/>
    </source>
</evidence>
<dbReference type="GO" id="GO:0005096">
    <property type="term" value="F:GTPase activator activity"/>
    <property type="evidence" value="ECO:0007669"/>
    <property type="project" value="UniProtKB-KW"/>
</dbReference>
<feature type="compositionally biased region" description="Low complexity" evidence="3">
    <location>
        <begin position="1378"/>
        <end position="1390"/>
    </location>
</feature>
<dbReference type="Proteomes" id="UP001549921">
    <property type="component" value="Unassembled WGS sequence"/>
</dbReference>
<protein>
    <recommendedName>
        <fullName evidence="10">Rho GTPase-activating protein 190</fullName>
    </recommendedName>
</protein>
<dbReference type="InterPro" id="IPR027417">
    <property type="entry name" value="P-loop_NTPase"/>
</dbReference>
<dbReference type="SUPFAM" id="SSF48350">
    <property type="entry name" value="GTPase activation domain, GAP"/>
    <property type="match status" value="1"/>
</dbReference>
<feature type="compositionally biased region" description="Low complexity" evidence="3">
    <location>
        <begin position="388"/>
        <end position="402"/>
    </location>
</feature>
<evidence type="ECO:0000256" key="2">
    <source>
        <dbReference type="ARBA" id="ARBA00022737"/>
    </source>
</evidence>
<evidence type="ECO:0000259" key="5">
    <source>
        <dbReference type="PROSITE" id="PS51676"/>
    </source>
</evidence>
<gene>
    <name evidence="8" type="ORF">ABMA28_010927</name>
</gene>
<feature type="compositionally biased region" description="Basic and acidic residues" evidence="3">
    <location>
        <begin position="1066"/>
        <end position="1075"/>
    </location>
</feature>
<evidence type="ECO:0000259" key="6">
    <source>
        <dbReference type="PROSITE" id="PS51852"/>
    </source>
</evidence>
<feature type="domain" description="PG2 pseudoGTPase" evidence="7">
    <location>
        <begin position="813"/>
        <end position="975"/>
    </location>
</feature>
<reference evidence="8 9" key="1">
    <citation type="submission" date="2024-06" db="EMBL/GenBank/DDBJ databases">
        <title>A chromosome-level genome assembly of beet webworm, Loxostege sticticalis.</title>
        <authorList>
            <person name="Zhang Y."/>
        </authorList>
    </citation>
    <scope>NUCLEOTIDE SEQUENCE [LARGE SCALE GENOMIC DNA]</scope>
    <source>
        <strain evidence="8">AQ028</strain>
        <tissue evidence="8">Male pupae</tissue>
    </source>
</reference>
<feature type="compositionally biased region" description="Low complexity" evidence="3">
    <location>
        <begin position="1339"/>
        <end position="1350"/>
    </location>
</feature>
<dbReference type="Pfam" id="PF23083">
    <property type="entry name" value="FF_RHG35_4th"/>
    <property type="match status" value="1"/>
</dbReference>
<dbReference type="SMART" id="SM00324">
    <property type="entry name" value="RhoGAP"/>
    <property type="match status" value="1"/>
</dbReference>
<comment type="caution">
    <text evidence="8">The sequence shown here is derived from an EMBL/GenBank/DDBJ whole genome shotgun (WGS) entry which is preliminary data.</text>
</comment>
<evidence type="ECO:0008006" key="10">
    <source>
        <dbReference type="Google" id="ProtNLM"/>
    </source>
</evidence>
<keyword evidence="1" id="KW-0343">GTPase activation</keyword>
<feature type="compositionally biased region" description="Low complexity" evidence="3">
    <location>
        <begin position="1162"/>
        <end position="1173"/>
    </location>
</feature>
<dbReference type="InterPro" id="IPR001806">
    <property type="entry name" value="Small_GTPase"/>
</dbReference>
<feature type="region of interest" description="Disordered" evidence="3">
    <location>
        <begin position="1215"/>
        <end position="1396"/>
    </location>
</feature>
<evidence type="ECO:0000256" key="3">
    <source>
        <dbReference type="SAM" id="MobiDB-lite"/>
    </source>
</evidence>
<dbReference type="Pfam" id="PF16512">
    <property type="entry name" value="RhoGAP-FF1"/>
    <property type="match status" value="1"/>
</dbReference>
<dbReference type="InterPro" id="IPR002713">
    <property type="entry name" value="FF_domain"/>
</dbReference>
<keyword evidence="2" id="KW-0677">Repeat</keyword>
<evidence type="ECO:0000256" key="1">
    <source>
        <dbReference type="ARBA" id="ARBA00022468"/>
    </source>
</evidence>
<dbReference type="EMBL" id="JBEDNZ010000027">
    <property type="protein sequence ID" value="KAL0810128.1"/>
    <property type="molecule type" value="Genomic_DNA"/>
</dbReference>
<dbReference type="SUPFAM" id="SSF52540">
    <property type="entry name" value="P-loop containing nucleoside triphosphate hydrolases"/>
    <property type="match status" value="1"/>
</dbReference>
<feature type="compositionally biased region" description="Basic residues" evidence="3">
    <location>
        <begin position="1246"/>
        <end position="1265"/>
    </location>
</feature>
<dbReference type="Gene3D" id="1.10.555.10">
    <property type="entry name" value="Rho GTPase activation protein"/>
    <property type="match status" value="1"/>
</dbReference>
<evidence type="ECO:0000259" key="4">
    <source>
        <dbReference type="PROSITE" id="PS50238"/>
    </source>
</evidence>
<dbReference type="Pfam" id="PF00620">
    <property type="entry name" value="RhoGAP"/>
    <property type="match status" value="1"/>
</dbReference>
<dbReference type="PANTHER" id="PTHR46005:SF4">
    <property type="entry name" value="RHO GTPASE-ACTIVATING PROTEIN 190"/>
    <property type="match status" value="1"/>
</dbReference>
<dbReference type="InterPro" id="IPR039006">
    <property type="entry name" value="RhoGAP_pG2"/>
</dbReference>
<feature type="compositionally biased region" description="Pro residues" evidence="3">
    <location>
        <begin position="1055"/>
        <end position="1065"/>
    </location>
</feature>
<dbReference type="CDD" id="cd00882">
    <property type="entry name" value="Ras_like_GTPase"/>
    <property type="match status" value="1"/>
</dbReference>
<dbReference type="PROSITE" id="PS50238">
    <property type="entry name" value="RHOGAP"/>
    <property type="match status" value="1"/>
</dbReference>